<feature type="compositionally biased region" description="Low complexity" evidence="1">
    <location>
        <begin position="25"/>
        <end position="38"/>
    </location>
</feature>
<name>A0A5B7DIA2_PORTR</name>
<dbReference type="Proteomes" id="UP000324222">
    <property type="component" value="Unassembled WGS sequence"/>
</dbReference>
<evidence type="ECO:0000313" key="3">
    <source>
        <dbReference type="Proteomes" id="UP000324222"/>
    </source>
</evidence>
<evidence type="ECO:0000313" key="2">
    <source>
        <dbReference type="EMBL" id="MPC21272.1"/>
    </source>
</evidence>
<sequence length="74" mass="8059">MVLKGLSFIPTTHPQPTYPHDTQEALPHSSSPALSHSATDLQAKKDSGPSQSPQRVSRTKIHKSVVTPAKLHRL</sequence>
<gene>
    <name evidence="2" type="ORF">E2C01_014253</name>
</gene>
<dbReference type="EMBL" id="VSRR010000958">
    <property type="protein sequence ID" value="MPC21272.1"/>
    <property type="molecule type" value="Genomic_DNA"/>
</dbReference>
<accession>A0A5B7DIA2</accession>
<protein>
    <submittedName>
        <fullName evidence="2">Uncharacterized protein</fullName>
    </submittedName>
</protein>
<comment type="caution">
    <text evidence="2">The sequence shown here is derived from an EMBL/GenBank/DDBJ whole genome shotgun (WGS) entry which is preliminary data.</text>
</comment>
<keyword evidence="3" id="KW-1185">Reference proteome</keyword>
<organism evidence="2 3">
    <name type="scientific">Portunus trituberculatus</name>
    <name type="common">Swimming crab</name>
    <name type="synonym">Neptunus trituberculatus</name>
    <dbReference type="NCBI Taxonomy" id="210409"/>
    <lineage>
        <taxon>Eukaryota</taxon>
        <taxon>Metazoa</taxon>
        <taxon>Ecdysozoa</taxon>
        <taxon>Arthropoda</taxon>
        <taxon>Crustacea</taxon>
        <taxon>Multicrustacea</taxon>
        <taxon>Malacostraca</taxon>
        <taxon>Eumalacostraca</taxon>
        <taxon>Eucarida</taxon>
        <taxon>Decapoda</taxon>
        <taxon>Pleocyemata</taxon>
        <taxon>Brachyura</taxon>
        <taxon>Eubrachyura</taxon>
        <taxon>Portunoidea</taxon>
        <taxon>Portunidae</taxon>
        <taxon>Portuninae</taxon>
        <taxon>Portunus</taxon>
    </lineage>
</organism>
<proteinExistence type="predicted"/>
<reference evidence="2 3" key="1">
    <citation type="submission" date="2019-05" db="EMBL/GenBank/DDBJ databases">
        <title>Another draft genome of Portunus trituberculatus and its Hox gene families provides insights of decapod evolution.</title>
        <authorList>
            <person name="Jeong J.-H."/>
            <person name="Song I."/>
            <person name="Kim S."/>
            <person name="Choi T."/>
            <person name="Kim D."/>
            <person name="Ryu S."/>
            <person name="Kim W."/>
        </authorList>
    </citation>
    <scope>NUCLEOTIDE SEQUENCE [LARGE SCALE GENOMIC DNA]</scope>
    <source>
        <tissue evidence="2">Muscle</tissue>
    </source>
</reference>
<feature type="region of interest" description="Disordered" evidence="1">
    <location>
        <begin position="1"/>
        <end position="74"/>
    </location>
</feature>
<dbReference type="AlphaFoldDB" id="A0A5B7DIA2"/>
<evidence type="ECO:0000256" key="1">
    <source>
        <dbReference type="SAM" id="MobiDB-lite"/>
    </source>
</evidence>